<name>A0A192C8V4_ECO25</name>
<reference evidence="2 3" key="1">
    <citation type="submission" date="2016-03" db="EMBL/GenBank/DDBJ databases">
        <title>Genome Sequence and Comparative Pathogenic Determinants of Uropathogenic Escherichia coli O25b:H4, a Clinical Isolate from Saudi Arabia.</title>
        <authorList>
            <person name="Alyamani E.A.J."/>
            <person name="Khiyami M.A."/>
            <person name="Booq R.Y."/>
            <person name="Bahwerth F.S."/>
            <person name="Vaisvil B."/>
            <person name="Schmitt D.P."/>
            <person name="Kapatral V."/>
        </authorList>
    </citation>
    <scope>NUCLEOTIDE SEQUENCE [LARGE SCALE GENOMIC DNA]</scope>
    <source>
        <strain evidence="2 3">O25b:H4</strain>
    </source>
</reference>
<proteinExistence type="predicted"/>
<dbReference type="Proteomes" id="UP000183316">
    <property type="component" value="Chromosome"/>
</dbReference>
<sequence length="58" mass="6534">MLITCSFPFRRDSYSGQPSVIHTTTSKADSRLRRRSSVARVRSPKTCATTVLRILSYA</sequence>
<gene>
    <name evidence="2" type="ORF">WLH_00956</name>
</gene>
<accession>A0A192C8V4</accession>
<evidence type="ECO:0000313" key="2">
    <source>
        <dbReference type="EMBL" id="ANK02217.1"/>
    </source>
</evidence>
<evidence type="ECO:0000313" key="3">
    <source>
        <dbReference type="Proteomes" id="UP000183316"/>
    </source>
</evidence>
<dbReference type="AlphaFoldDB" id="A0A192C8V4"/>
<dbReference type="EMBL" id="CP015085">
    <property type="protein sequence ID" value="ANK02217.1"/>
    <property type="molecule type" value="Genomic_DNA"/>
</dbReference>
<evidence type="ECO:0000256" key="1">
    <source>
        <dbReference type="SAM" id="MobiDB-lite"/>
    </source>
</evidence>
<feature type="region of interest" description="Disordered" evidence="1">
    <location>
        <begin position="18"/>
        <end position="39"/>
    </location>
</feature>
<feature type="compositionally biased region" description="Polar residues" evidence="1">
    <location>
        <begin position="18"/>
        <end position="27"/>
    </location>
</feature>
<protein>
    <submittedName>
        <fullName evidence="2">Uncharacterized protein</fullName>
    </submittedName>
</protein>
<organism evidence="2 3">
    <name type="scientific">Escherichia coli O25b:H4</name>
    <dbReference type="NCBI Taxonomy" id="941280"/>
    <lineage>
        <taxon>Bacteria</taxon>
        <taxon>Pseudomonadati</taxon>
        <taxon>Pseudomonadota</taxon>
        <taxon>Gammaproteobacteria</taxon>
        <taxon>Enterobacterales</taxon>
        <taxon>Enterobacteriaceae</taxon>
        <taxon>Escherichia</taxon>
    </lineage>
</organism>